<dbReference type="Pfam" id="PF00096">
    <property type="entry name" value="zf-C2H2"/>
    <property type="match status" value="2"/>
</dbReference>
<keyword evidence="6" id="KW-0539">Nucleus</keyword>
<dbReference type="SMART" id="SM00355">
    <property type="entry name" value="ZnF_C2H2"/>
    <property type="match status" value="6"/>
</dbReference>
<dbReference type="GO" id="GO:0000978">
    <property type="term" value="F:RNA polymerase II cis-regulatory region sequence-specific DNA binding"/>
    <property type="evidence" value="ECO:0007669"/>
    <property type="project" value="TreeGrafter"/>
</dbReference>
<dbReference type="PANTHER" id="PTHR24388">
    <property type="entry name" value="ZINC FINGER PROTEIN"/>
    <property type="match status" value="1"/>
</dbReference>
<evidence type="ECO:0000256" key="3">
    <source>
        <dbReference type="ARBA" id="ARBA00022737"/>
    </source>
</evidence>
<keyword evidence="10" id="KW-1185">Reference proteome</keyword>
<feature type="domain" description="C2H2-type" evidence="8">
    <location>
        <begin position="257"/>
        <end position="286"/>
    </location>
</feature>
<dbReference type="Proteomes" id="UP000596742">
    <property type="component" value="Unassembled WGS sequence"/>
</dbReference>
<dbReference type="OrthoDB" id="6051279at2759"/>
<dbReference type="PROSITE" id="PS50157">
    <property type="entry name" value="ZINC_FINGER_C2H2_2"/>
    <property type="match status" value="6"/>
</dbReference>
<evidence type="ECO:0000256" key="5">
    <source>
        <dbReference type="ARBA" id="ARBA00022833"/>
    </source>
</evidence>
<comment type="caution">
    <text evidence="9">The sequence shown here is derived from an EMBL/GenBank/DDBJ whole genome shotgun (WGS) entry which is preliminary data.</text>
</comment>
<dbReference type="Gene3D" id="3.30.160.60">
    <property type="entry name" value="Classic Zinc Finger"/>
    <property type="match status" value="4"/>
</dbReference>
<evidence type="ECO:0000256" key="4">
    <source>
        <dbReference type="ARBA" id="ARBA00022771"/>
    </source>
</evidence>
<dbReference type="InterPro" id="IPR036236">
    <property type="entry name" value="Znf_C2H2_sf"/>
</dbReference>
<sequence length="343" mass="39793">MGKGNGNKKADSLGQEYGDALSVMRTLLHNHLDKTMFLKFYRLFINYHSVQADSDTKRKLLICPTAIGSLFFKKNIEYQHKVSHNGLFSSSSLRLISPIIKQISWLGIQVKKNQLKSYGVLEWSMSLFSYCLSRGPMEQSVYEIVPIEESCEDVLTTYPCSECTYSSKWKSNLKRHRTVVHKQKTNCQTTATAIKDKEIHVCDQCEKSFTSRYGMSLHIKSKHQEIFRFKCGVCEKGFQQLWDYRGHLASHVNSLEKTCNTCKKTFKYQTSLNRHVKICNVTDENNNSKFECNVCQKKFKSNKSLIDHMRGAHSGRSFQCDVCLKFFKWRSSLSYHRQHAKHD</sequence>
<organism evidence="9 10">
    <name type="scientific">Mytilus galloprovincialis</name>
    <name type="common">Mediterranean mussel</name>
    <dbReference type="NCBI Taxonomy" id="29158"/>
    <lineage>
        <taxon>Eukaryota</taxon>
        <taxon>Metazoa</taxon>
        <taxon>Spiralia</taxon>
        <taxon>Lophotrochozoa</taxon>
        <taxon>Mollusca</taxon>
        <taxon>Bivalvia</taxon>
        <taxon>Autobranchia</taxon>
        <taxon>Pteriomorphia</taxon>
        <taxon>Mytilida</taxon>
        <taxon>Mytiloidea</taxon>
        <taxon>Mytilidae</taxon>
        <taxon>Mytilinae</taxon>
        <taxon>Mytilus</taxon>
    </lineage>
</organism>
<evidence type="ECO:0000256" key="6">
    <source>
        <dbReference type="ARBA" id="ARBA00023242"/>
    </source>
</evidence>
<dbReference type="GO" id="GO:0000981">
    <property type="term" value="F:DNA-binding transcription factor activity, RNA polymerase II-specific"/>
    <property type="evidence" value="ECO:0007669"/>
    <property type="project" value="TreeGrafter"/>
</dbReference>
<reference evidence="9" key="1">
    <citation type="submission" date="2018-11" db="EMBL/GenBank/DDBJ databases">
        <authorList>
            <person name="Alioto T."/>
            <person name="Alioto T."/>
        </authorList>
    </citation>
    <scope>NUCLEOTIDE SEQUENCE</scope>
</reference>
<dbReference type="PANTHER" id="PTHR24388:SF54">
    <property type="entry name" value="PROTEIN ESCARGOT"/>
    <property type="match status" value="1"/>
</dbReference>
<protein>
    <recommendedName>
        <fullName evidence="8">C2H2-type domain-containing protein</fullName>
    </recommendedName>
</protein>
<dbReference type="Pfam" id="PF13912">
    <property type="entry name" value="zf-C2H2_6"/>
    <property type="match status" value="1"/>
</dbReference>
<evidence type="ECO:0000259" key="8">
    <source>
        <dbReference type="PROSITE" id="PS50157"/>
    </source>
</evidence>
<evidence type="ECO:0000256" key="7">
    <source>
        <dbReference type="PROSITE-ProRule" id="PRU00042"/>
    </source>
</evidence>
<dbReference type="AlphaFoldDB" id="A0A8B6BRG7"/>
<dbReference type="Pfam" id="PF12874">
    <property type="entry name" value="zf-met"/>
    <property type="match status" value="1"/>
</dbReference>
<feature type="domain" description="C2H2-type" evidence="8">
    <location>
        <begin position="318"/>
        <end position="343"/>
    </location>
</feature>
<comment type="subcellular location">
    <subcellularLocation>
        <location evidence="1">Nucleus</location>
    </subcellularLocation>
</comment>
<feature type="domain" description="C2H2-type" evidence="8">
    <location>
        <begin position="290"/>
        <end position="318"/>
    </location>
</feature>
<keyword evidence="2" id="KW-0479">Metal-binding</keyword>
<feature type="domain" description="C2H2-type" evidence="8">
    <location>
        <begin position="158"/>
        <end position="186"/>
    </location>
</feature>
<evidence type="ECO:0000313" key="10">
    <source>
        <dbReference type="Proteomes" id="UP000596742"/>
    </source>
</evidence>
<feature type="domain" description="C2H2-type" evidence="8">
    <location>
        <begin position="200"/>
        <end position="223"/>
    </location>
</feature>
<dbReference type="InterPro" id="IPR013087">
    <property type="entry name" value="Znf_C2H2_type"/>
</dbReference>
<dbReference type="EMBL" id="UYJE01000515">
    <property type="protein sequence ID" value="VDH93923.1"/>
    <property type="molecule type" value="Genomic_DNA"/>
</dbReference>
<evidence type="ECO:0000256" key="1">
    <source>
        <dbReference type="ARBA" id="ARBA00004123"/>
    </source>
</evidence>
<keyword evidence="4 7" id="KW-0863">Zinc-finger</keyword>
<dbReference type="Pfam" id="PF13909">
    <property type="entry name" value="zf-H2C2_5"/>
    <property type="match status" value="1"/>
</dbReference>
<evidence type="ECO:0000256" key="2">
    <source>
        <dbReference type="ARBA" id="ARBA00022723"/>
    </source>
</evidence>
<keyword evidence="5" id="KW-0862">Zinc</keyword>
<dbReference type="InterPro" id="IPR050527">
    <property type="entry name" value="Snail/Krueppel_Znf"/>
</dbReference>
<feature type="domain" description="C2H2-type" evidence="8">
    <location>
        <begin position="229"/>
        <end position="256"/>
    </location>
</feature>
<dbReference type="GO" id="GO:0005634">
    <property type="term" value="C:nucleus"/>
    <property type="evidence" value="ECO:0007669"/>
    <property type="project" value="UniProtKB-SubCell"/>
</dbReference>
<dbReference type="GO" id="GO:0008270">
    <property type="term" value="F:zinc ion binding"/>
    <property type="evidence" value="ECO:0007669"/>
    <property type="project" value="UniProtKB-KW"/>
</dbReference>
<evidence type="ECO:0000313" key="9">
    <source>
        <dbReference type="EMBL" id="VDH93923.1"/>
    </source>
</evidence>
<dbReference type="SUPFAM" id="SSF57667">
    <property type="entry name" value="beta-beta-alpha zinc fingers"/>
    <property type="match status" value="3"/>
</dbReference>
<proteinExistence type="predicted"/>
<dbReference type="PROSITE" id="PS00028">
    <property type="entry name" value="ZINC_FINGER_C2H2_1"/>
    <property type="match status" value="4"/>
</dbReference>
<accession>A0A8B6BRG7</accession>
<keyword evidence="3" id="KW-0677">Repeat</keyword>
<gene>
    <name evidence="9" type="ORF">MGAL_10B055301</name>
</gene>
<name>A0A8B6BRG7_MYTGA</name>